<evidence type="ECO:0000259" key="7">
    <source>
        <dbReference type="PROSITE" id="PS51918"/>
    </source>
</evidence>
<gene>
    <name evidence="8" type="ORF">HZI73_14150</name>
</gene>
<dbReference type="Proteomes" id="UP000683246">
    <property type="component" value="Chromosome"/>
</dbReference>
<dbReference type="PANTHER" id="PTHR11135">
    <property type="entry name" value="HISTONE ACETYLTRANSFERASE-RELATED"/>
    <property type="match status" value="1"/>
</dbReference>
<dbReference type="InterPro" id="IPR006638">
    <property type="entry name" value="Elp3/MiaA/NifB-like_rSAM"/>
</dbReference>
<dbReference type="AlphaFoldDB" id="A0A8J8MPH9"/>
<keyword evidence="4" id="KW-0479">Metal-binding</keyword>
<keyword evidence="3" id="KW-0949">S-adenosyl-L-methionine</keyword>
<evidence type="ECO:0000256" key="4">
    <source>
        <dbReference type="ARBA" id="ARBA00022723"/>
    </source>
</evidence>
<dbReference type="SMART" id="SM00729">
    <property type="entry name" value="Elp3"/>
    <property type="match status" value="1"/>
</dbReference>
<dbReference type="NCBIfam" id="TIGR01212">
    <property type="entry name" value="TIGR01212 family radical SAM protein"/>
    <property type="match status" value="1"/>
</dbReference>
<dbReference type="GO" id="GO:0051539">
    <property type="term" value="F:4 iron, 4 sulfur cluster binding"/>
    <property type="evidence" value="ECO:0007669"/>
    <property type="project" value="UniProtKB-KW"/>
</dbReference>
<dbReference type="PANTHER" id="PTHR11135:SF1">
    <property type="entry name" value="PROTEIN YHCC"/>
    <property type="match status" value="1"/>
</dbReference>
<dbReference type="SFLD" id="SFLDG01086">
    <property type="entry name" value="elongater_protein-like"/>
    <property type="match status" value="1"/>
</dbReference>
<dbReference type="SFLD" id="SFLDS00029">
    <property type="entry name" value="Radical_SAM"/>
    <property type="match status" value="1"/>
</dbReference>
<dbReference type="GO" id="GO:0003824">
    <property type="term" value="F:catalytic activity"/>
    <property type="evidence" value="ECO:0007669"/>
    <property type="project" value="InterPro"/>
</dbReference>
<reference evidence="8" key="1">
    <citation type="submission" date="2020-07" db="EMBL/GenBank/DDBJ databases">
        <title>Vallitalea pronyensis genome.</title>
        <authorList>
            <person name="Postec A."/>
        </authorList>
    </citation>
    <scope>NUCLEOTIDE SEQUENCE</scope>
    <source>
        <strain evidence="8">FatNI3</strain>
    </source>
</reference>
<name>A0A8J8MPH9_9FIRM</name>
<evidence type="ECO:0000256" key="6">
    <source>
        <dbReference type="ARBA" id="ARBA00023014"/>
    </source>
</evidence>
<dbReference type="EMBL" id="CP058649">
    <property type="protein sequence ID" value="QUI25727.1"/>
    <property type="molecule type" value="Genomic_DNA"/>
</dbReference>
<dbReference type="InterPro" id="IPR007197">
    <property type="entry name" value="rSAM"/>
</dbReference>
<organism evidence="8 9">
    <name type="scientific">Vallitalea pronyensis</name>
    <dbReference type="NCBI Taxonomy" id="1348613"/>
    <lineage>
        <taxon>Bacteria</taxon>
        <taxon>Bacillati</taxon>
        <taxon>Bacillota</taxon>
        <taxon>Clostridia</taxon>
        <taxon>Lachnospirales</taxon>
        <taxon>Vallitaleaceae</taxon>
        <taxon>Vallitalea</taxon>
    </lineage>
</organism>
<keyword evidence="5" id="KW-0408">Iron</keyword>
<dbReference type="InterPro" id="IPR023404">
    <property type="entry name" value="rSAM_horseshoe"/>
</dbReference>
<dbReference type="KEGG" id="vpy:HZI73_14150"/>
<keyword evidence="9" id="KW-1185">Reference proteome</keyword>
<comment type="cofactor">
    <cofactor evidence="1">
        <name>[4Fe-4S] cluster</name>
        <dbReference type="ChEBI" id="CHEBI:49883"/>
    </cofactor>
</comment>
<evidence type="ECO:0000256" key="1">
    <source>
        <dbReference type="ARBA" id="ARBA00001966"/>
    </source>
</evidence>
<evidence type="ECO:0000256" key="3">
    <source>
        <dbReference type="ARBA" id="ARBA00022691"/>
    </source>
</evidence>
<evidence type="ECO:0000256" key="5">
    <source>
        <dbReference type="ARBA" id="ARBA00023004"/>
    </source>
</evidence>
<dbReference type="SUPFAM" id="SSF102114">
    <property type="entry name" value="Radical SAM enzymes"/>
    <property type="match status" value="1"/>
</dbReference>
<dbReference type="InterPro" id="IPR058240">
    <property type="entry name" value="rSAM_sf"/>
</dbReference>
<protein>
    <submittedName>
        <fullName evidence="8">TIGR01212 family radical SAM protein</fullName>
    </submittedName>
</protein>
<proteinExistence type="predicted"/>
<accession>A0A8J8MPH9</accession>
<evidence type="ECO:0000313" key="9">
    <source>
        <dbReference type="Proteomes" id="UP000683246"/>
    </source>
</evidence>
<keyword evidence="6" id="KW-0411">Iron-sulfur</keyword>
<dbReference type="Pfam" id="PF04055">
    <property type="entry name" value="Radical_SAM"/>
    <property type="match status" value="1"/>
</dbReference>
<dbReference type="Gene3D" id="3.80.30.20">
    <property type="entry name" value="tm_1862 like domain"/>
    <property type="match status" value="1"/>
</dbReference>
<dbReference type="InterPro" id="IPR032432">
    <property type="entry name" value="Radical_SAM_C"/>
</dbReference>
<evidence type="ECO:0000313" key="8">
    <source>
        <dbReference type="EMBL" id="QUI25727.1"/>
    </source>
</evidence>
<dbReference type="SFLD" id="SFLDG01091">
    <property type="entry name" value="uncharacterized_CHP01210-like"/>
    <property type="match status" value="1"/>
</dbReference>
<dbReference type="InterPro" id="IPR005911">
    <property type="entry name" value="YhcC-like"/>
</dbReference>
<evidence type="ECO:0000256" key="2">
    <source>
        <dbReference type="ARBA" id="ARBA00022485"/>
    </source>
</evidence>
<dbReference type="PROSITE" id="PS51918">
    <property type="entry name" value="RADICAL_SAM"/>
    <property type="match status" value="1"/>
</dbReference>
<dbReference type="GO" id="GO:0046872">
    <property type="term" value="F:metal ion binding"/>
    <property type="evidence" value="ECO:0007669"/>
    <property type="project" value="UniProtKB-KW"/>
</dbReference>
<feature type="domain" description="Radical SAM core" evidence="7">
    <location>
        <begin position="16"/>
        <end position="262"/>
    </location>
</feature>
<dbReference type="InterPro" id="IPR039661">
    <property type="entry name" value="ELP3"/>
</dbReference>
<sequence length="318" mass="36890">MTERLYYKYSDYLKERYGEKVYKLPINLDLTCPNRDGTAGYGGCIFCSDVGTGFESLSNQLSVKEQLDQNKDYIAQKYHAHKFIAYFQNYTNTYMPLARFKQVMYEAVGEDIVEIAVSTRPDCIQDDYLQILADLKQKHGIHITVELGLQTVNYHTLDKIERGHSLAEFIDGVLRIKRYGFQVCTHMILNLPWDEDRDILEGAKILAALDVDQIKLHSLYIARHTPMAKQYLNGDITIISKEAYIKRVVLFLEHTQQQVAIQRLVSRAPEEETLFCNWQTSWWKIRDAIEEHMMENGHYQGRQCGFKNGATLTSKFSC</sequence>
<keyword evidence="2" id="KW-0004">4Fe-4S</keyword>
<dbReference type="Pfam" id="PF16199">
    <property type="entry name" value="Radical_SAM_C"/>
    <property type="match status" value="1"/>
</dbReference>